<accession>B5RTQ0</accession>
<dbReference type="eggNOG" id="KOG2450">
    <property type="taxonomic scope" value="Eukaryota"/>
</dbReference>
<dbReference type="InterPro" id="IPR016162">
    <property type="entry name" value="Ald_DH_N"/>
</dbReference>
<gene>
    <name evidence="4" type="ordered locus">DEHA2D00572g</name>
</gene>
<name>B5RTQ0_DEBHA</name>
<dbReference type="Proteomes" id="UP000000599">
    <property type="component" value="Chromosome D"/>
</dbReference>
<dbReference type="InterPro" id="IPR016163">
    <property type="entry name" value="Ald_DH_C"/>
</dbReference>
<dbReference type="OrthoDB" id="310895at2759"/>
<dbReference type="HOGENOM" id="CLU_1421380_0_0_1"/>
<feature type="domain" description="Aldehyde dehydrogenase" evidence="3">
    <location>
        <begin position="70"/>
        <end position="181"/>
    </location>
</feature>
<dbReference type="AlphaFoldDB" id="B5RTQ0"/>
<dbReference type="EMBL" id="CR382136">
    <property type="protein sequence ID" value="CAR65606.1"/>
    <property type="molecule type" value="Genomic_DNA"/>
</dbReference>
<evidence type="ECO:0000256" key="2">
    <source>
        <dbReference type="ARBA" id="ARBA00023002"/>
    </source>
</evidence>
<reference evidence="4 5" key="1">
    <citation type="journal article" date="2004" name="Nature">
        <title>Genome evolution in yeasts.</title>
        <authorList>
            <consortium name="Genolevures"/>
            <person name="Dujon B."/>
            <person name="Sherman D."/>
            <person name="Fischer G."/>
            <person name="Durrens P."/>
            <person name="Casaregola S."/>
            <person name="Lafontaine I."/>
            <person name="de Montigny J."/>
            <person name="Marck C."/>
            <person name="Neuveglise C."/>
            <person name="Talla E."/>
            <person name="Goffard N."/>
            <person name="Frangeul L."/>
            <person name="Aigle M."/>
            <person name="Anthouard V."/>
            <person name="Babour A."/>
            <person name="Barbe V."/>
            <person name="Barnay S."/>
            <person name="Blanchin S."/>
            <person name="Beckerich J.M."/>
            <person name="Beyne E."/>
            <person name="Bleykasten C."/>
            <person name="Boisrame A."/>
            <person name="Boyer J."/>
            <person name="Cattolico L."/>
            <person name="Confanioleri F."/>
            <person name="de Daruvar A."/>
            <person name="Despons L."/>
            <person name="Fabre E."/>
            <person name="Fairhead C."/>
            <person name="Ferry-Dumazet H."/>
            <person name="Groppi A."/>
            <person name="Hantraye F."/>
            <person name="Hennequin C."/>
            <person name="Jauniaux N."/>
            <person name="Joyet P."/>
            <person name="Kachouri R."/>
            <person name="Kerrest A."/>
            <person name="Koszul R."/>
            <person name="Lemaire M."/>
            <person name="Lesur I."/>
            <person name="Ma L."/>
            <person name="Muller H."/>
            <person name="Nicaud J.M."/>
            <person name="Nikolski M."/>
            <person name="Oztas S."/>
            <person name="Ozier-Kalogeropoulos O."/>
            <person name="Pellenz S."/>
            <person name="Potier S."/>
            <person name="Richard G.F."/>
            <person name="Straub M.L."/>
            <person name="Suleau A."/>
            <person name="Swennene D."/>
            <person name="Tekaia F."/>
            <person name="Wesolowski-Louvel M."/>
            <person name="Westhof E."/>
            <person name="Wirth B."/>
            <person name="Zeniou-Meyer M."/>
            <person name="Zivanovic I."/>
            <person name="Bolotin-Fukuhara M."/>
            <person name="Thierry A."/>
            <person name="Bouchier C."/>
            <person name="Caudron B."/>
            <person name="Scarpelli C."/>
            <person name="Gaillardin C."/>
            <person name="Weissenbach J."/>
            <person name="Wincker P."/>
            <person name="Souciet J.L."/>
        </authorList>
    </citation>
    <scope>NUCLEOTIDE SEQUENCE [LARGE SCALE GENOMIC DNA]</scope>
    <source>
        <strain evidence="5">ATCC 36239 / CBS 767 / BCRC 21394 / JCM 1990 / NBRC 0083 / IGC 2968</strain>
    </source>
</reference>
<evidence type="ECO:0000313" key="5">
    <source>
        <dbReference type="Proteomes" id="UP000000599"/>
    </source>
</evidence>
<dbReference type="KEGG" id="dha:DEHA2D00572g"/>
<dbReference type="PANTHER" id="PTHR11699">
    <property type="entry name" value="ALDEHYDE DEHYDROGENASE-RELATED"/>
    <property type="match status" value="1"/>
</dbReference>
<dbReference type="Gene3D" id="3.40.309.10">
    <property type="entry name" value="Aldehyde Dehydrogenase, Chain A, domain 2"/>
    <property type="match status" value="2"/>
</dbReference>
<dbReference type="SUPFAM" id="SSF53720">
    <property type="entry name" value="ALDH-like"/>
    <property type="match status" value="1"/>
</dbReference>
<comment type="similarity">
    <text evidence="1">Belongs to the aldehyde dehydrogenase family.</text>
</comment>
<dbReference type="VEuPathDB" id="FungiDB:DEHA2D00572g"/>
<feature type="domain" description="Aldehyde dehydrogenase" evidence="3">
    <location>
        <begin position="11"/>
        <end position="52"/>
    </location>
</feature>
<protein>
    <submittedName>
        <fullName evidence="4">DEHA2D00572p</fullName>
    </submittedName>
</protein>
<keyword evidence="2" id="KW-0560">Oxidoreductase</keyword>
<sequence length="191" mass="21467">MQQFFNSDPRTETALKSVVAVIFYNSGEVCCAGSRLYIQEGVYDAFVDNFLQIDNSDIKVQKYWWVERLQGKGYSIKPTIFVKANDDMRIAQEGIVDPIITISKIKTTDHIVRMANNTADIQTSNANRAIDVSRRLKAGTVWVNTYNDFHPIVPFGGGYNQSSMGREMGEGVLQNYTQAKAARMGIIKPKN</sequence>
<dbReference type="OMA" id="CISEFER"/>
<evidence type="ECO:0000256" key="1">
    <source>
        <dbReference type="ARBA" id="ARBA00009986"/>
    </source>
</evidence>
<dbReference type="InterPro" id="IPR015590">
    <property type="entry name" value="Aldehyde_DH_dom"/>
</dbReference>
<dbReference type="STRING" id="284592.B5RTQ0"/>
<dbReference type="RefSeq" id="XP_002770244.1">
    <property type="nucleotide sequence ID" value="XM_002770198.1"/>
</dbReference>
<dbReference type="InParanoid" id="B5RTQ0"/>
<dbReference type="GO" id="GO:0016620">
    <property type="term" value="F:oxidoreductase activity, acting on the aldehyde or oxo group of donors, NAD or NADP as acceptor"/>
    <property type="evidence" value="ECO:0007669"/>
    <property type="project" value="InterPro"/>
</dbReference>
<organism evidence="4 5">
    <name type="scientific">Debaryomyces hansenii (strain ATCC 36239 / CBS 767 / BCRC 21394 / JCM 1990 / NBRC 0083 / IGC 2968)</name>
    <name type="common">Yeast</name>
    <name type="synonym">Torulaspora hansenii</name>
    <dbReference type="NCBI Taxonomy" id="284592"/>
    <lineage>
        <taxon>Eukaryota</taxon>
        <taxon>Fungi</taxon>
        <taxon>Dikarya</taxon>
        <taxon>Ascomycota</taxon>
        <taxon>Saccharomycotina</taxon>
        <taxon>Pichiomycetes</taxon>
        <taxon>Debaryomycetaceae</taxon>
        <taxon>Debaryomyces</taxon>
    </lineage>
</organism>
<evidence type="ECO:0000259" key="3">
    <source>
        <dbReference type="Pfam" id="PF00171"/>
    </source>
</evidence>
<keyword evidence="5" id="KW-1185">Reference proteome</keyword>
<dbReference type="PROSITE" id="PS00070">
    <property type="entry name" value="ALDEHYDE_DEHYDR_CYS"/>
    <property type="match status" value="1"/>
</dbReference>
<dbReference type="InterPro" id="IPR016161">
    <property type="entry name" value="Ald_DH/histidinol_DH"/>
</dbReference>
<dbReference type="GeneID" id="8998431"/>
<proteinExistence type="inferred from homology"/>
<evidence type="ECO:0000313" key="4">
    <source>
        <dbReference type="EMBL" id="CAR65606.1"/>
    </source>
</evidence>
<dbReference type="Gene3D" id="3.40.605.10">
    <property type="entry name" value="Aldehyde Dehydrogenase, Chain A, domain 1"/>
    <property type="match status" value="1"/>
</dbReference>
<dbReference type="Pfam" id="PF00171">
    <property type="entry name" value="Aldedh"/>
    <property type="match status" value="2"/>
</dbReference>
<dbReference type="InterPro" id="IPR016160">
    <property type="entry name" value="Ald_DH_CS_CYS"/>
</dbReference>